<dbReference type="EMBL" id="JXTC01000071">
    <property type="protein sequence ID" value="PON91790.1"/>
    <property type="molecule type" value="Genomic_DNA"/>
</dbReference>
<keyword evidence="3" id="KW-1185">Reference proteome</keyword>
<dbReference type="OrthoDB" id="1188913at2759"/>
<evidence type="ECO:0000313" key="3">
    <source>
        <dbReference type="Proteomes" id="UP000237000"/>
    </source>
</evidence>
<feature type="compositionally biased region" description="Basic and acidic residues" evidence="1">
    <location>
        <begin position="110"/>
        <end position="139"/>
    </location>
</feature>
<dbReference type="AlphaFoldDB" id="A0A2P5F1X5"/>
<sequence length="145" mass="16784">MAGQIRVSQRLKKIPQEKRPYYGCDRKRIRLTQDTVVAPLPKKPKLITRTRDSGNDVESEFDAKSAEDDLKWLVPSASLFDENGIHFTIKVKETLRLFNLHFLEFVQEEEKRSETTKAENDRARNVDVKRPSKRPDLKAISKASC</sequence>
<evidence type="ECO:0000313" key="2">
    <source>
        <dbReference type="EMBL" id="PON91790.1"/>
    </source>
</evidence>
<proteinExistence type="predicted"/>
<gene>
    <name evidence="2" type="ORF">TorRG33x02_123880</name>
</gene>
<comment type="caution">
    <text evidence="2">The sequence shown here is derived from an EMBL/GenBank/DDBJ whole genome shotgun (WGS) entry which is preliminary data.</text>
</comment>
<dbReference type="InParanoid" id="A0A2P5F1X5"/>
<evidence type="ECO:0000256" key="1">
    <source>
        <dbReference type="SAM" id="MobiDB-lite"/>
    </source>
</evidence>
<name>A0A2P5F1X5_TREOI</name>
<reference evidence="3" key="1">
    <citation type="submission" date="2016-06" db="EMBL/GenBank/DDBJ databases">
        <title>Parallel loss of symbiosis genes in relatives of nitrogen-fixing non-legume Parasponia.</title>
        <authorList>
            <person name="Van Velzen R."/>
            <person name="Holmer R."/>
            <person name="Bu F."/>
            <person name="Rutten L."/>
            <person name="Van Zeijl A."/>
            <person name="Liu W."/>
            <person name="Santuari L."/>
            <person name="Cao Q."/>
            <person name="Sharma T."/>
            <person name="Shen D."/>
            <person name="Roswanjaya Y."/>
            <person name="Wardhani T."/>
            <person name="Kalhor M.S."/>
            <person name="Jansen J."/>
            <person name="Van den Hoogen J."/>
            <person name="Gungor B."/>
            <person name="Hartog M."/>
            <person name="Hontelez J."/>
            <person name="Verver J."/>
            <person name="Yang W.-C."/>
            <person name="Schijlen E."/>
            <person name="Repin R."/>
            <person name="Schilthuizen M."/>
            <person name="Schranz E."/>
            <person name="Heidstra R."/>
            <person name="Miyata K."/>
            <person name="Fedorova E."/>
            <person name="Kohlen W."/>
            <person name="Bisseling T."/>
            <person name="Smit S."/>
            <person name="Geurts R."/>
        </authorList>
    </citation>
    <scope>NUCLEOTIDE SEQUENCE [LARGE SCALE GENOMIC DNA]</scope>
    <source>
        <strain evidence="3">cv. RG33-2</strain>
    </source>
</reference>
<feature type="region of interest" description="Disordered" evidence="1">
    <location>
        <begin position="110"/>
        <end position="145"/>
    </location>
</feature>
<organism evidence="2 3">
    <name type="scientific">Trema orientale</name>
    <name type="common">Charcoal tree</name>
    <name type="synonym">Celtis orientalis</name>
    <dbReference type="NCBI Taxonomy" id="63057"/>
    <lineage>
        <taxon>Eukaryota</taxon>
        <taxon>Viridiplantae</taxon>
        <taxon>Streptophyta</taxon>
        <taxon>Embryophyta</taxon>
        <taxon>Tracheophyta</taxon>
        <taxon>Spermatophyta</taxon>
        <taxon>Magnoliopsida</taxon>
        <taxon>eudicotyledons</taxon>
        <taxon>Gunneridae</taxon>
        <taxon>Pentapetalae</taxon>
        <taxon>rosids</taxon>
        <taxon>fabids</taxon>
        <taxon>Rosales</taxon>
        <taxon>Cannabaceae</taxon>
        <taxon>Trema</taxon>
    </lineage>
</organism>
<dbReference type="Proteomes" id="UP000237000">
    <property type="component" value="Unassembled WGS sequence"/>
</dbReference>
<accession>A0A2P5F1X5</accession>
<protein>
    <submittedName>
        <fullName evidence="2">Uncharacterized protein</fullName>
    </submittedName>
</protein>